<dbReference type="InterPro" id="IPR014352">
    <property type="entry name" value="FERM/acyl-CoA-bd_prot_sf"/>
</dbReference>
<feature type="compositionally biased region" description="Low complexity" evidence="3">
    <location>
        <begin position="615"/>
        <end position="639"/>
    </location>
</feature>
<dbReference type="PANTHER" id="PTHR46900:SF2">
    <property type="entry name" value="TYROSINE-PROTEIN PHOSPHATASE NON-RECEPTOR TYPE 13"/>
    <property type="match status" value="1"/>
</dbReference>
<dbReference type="InterPro" id="IPR035963">
    <property type="entry name" value="FERM_2"/>
</dbReference>
<dbReference type="InterPro" id="IPR019748">
    <property type="entry name" value="FERM_central"/>
</dbReference>
<dbReference type="EMBL" id="CADCXV010000898">
    <property type="protein sequence ID" value="CAB0038251.1"/>
    <property type="molecule type" value="Genomic_DNA"/>
</dbReference>
<gene>
    <name evidence="7" type="ORF">TBRA_LOCUS10039</name>
</gene>
<feature type="compositionally biased region" description="Basic and acidic residues" evidence="3">
    <location>
        <begin position="909"/>
        <end position="924"/>
    </location>
</feature>
<feature type="compositionally biased region" description="Low complexity" evidence="3">
    <location>
        <begin position="815"/>
        <end position="844"/>
    </location>
</feature>
<dbReference type="Pfam" id="PF00373">
    <property type="entry name" value="FERM_M"/>
    <property type="match status" value="1"/>
</dbReference>
<feature type="domain" description="FERM" evidence="4">
    <location>
        <begin position="913"/>
        <end position="1376"/>
    </location>
</feature>
<evidence type="ECO:0000259" key="6">
    <source>
        <dbReference type="PROSITE" id="PS51377"/>
    </source>
</evidence>
<feature type="coiled-coil region" evidence="2">
    <location>
        <begin position="2889"/>
        <end position="2916"/>
    </location>
</feature>
<dbReference type="GO" id="GO:0030182">
    <property type="term" value="P:neuron differentiation"/>
    <property type="evidence" value="ECO:0007669"/>
    <property type="project" value="UniProtKB-ARBA"/>
</dbReference>
<evidence type="ECO:0000313" key="8">
    <source>
        <dbReference type="Proteomes" id="UP000479190"/>
    </source>
</evidence>
<feature type="region of interest" description="Disordered" evidence="3">
    <location>
        <begin position="2842"/>
        <end position="2882"/>
    </location>
</feature>
<dbReference type="CDD" id="cd14473">
    <property type="entry name" value="FERM_B-lobe"/>
    <property type="match status" value="1"/>
</dbReference>
<feature type="region of interest" description="Disordered" evidence="3">
    <location>
        <begin position="613"/>
        <end position="665"/>
    </location>
</feature>
<feature type="domain" description="PDZ" evidence="5">
    <location>
        <begin position="1711"/>
        <end position="1752"/>
    </location>
</feature>
<feature type="region of interest" description="Disordered" evidence="3">
    <location>
        <begin position="815"/>
        <end position="848"/>
    </location>
</feature>
<feature type="compositionally biased region" description="Polar residues" evidence="3">
    <location>
        <begin position="1975"/>
        <end position="1989"/>
    </location>
</feature>
<dbReference type="Gene3D" id="2.30.29.30">
    <property type="entry name" value="Pleckstrin-homology domain (PH domain)/Phosphotyrosine-binding domain (PTB)"/>
    <property type="match status" value="1"/>
</dbReference>
<feature type="region of interest" description="Disordered" evidence="3">
    <location>
        <begin position="2073"/>
        <end position="2096"/>
    </location>
</feature>
<feature type="compositionally biased region" description="Polar residues" evidence="3">
    <location>
        <begin position="2629"/>
        <end position="2645"/>
    </location>
</feature>
<reference evidence="7 8" key="1">
    <citation type="submission" date="2020-02" db="EMBL/GenBank/DDBJ databases">
        <authorList>
            <person name="Ferguson B K."/>
        </authorList>
    </citation>
    <scope>NUCLEOTIDE SEQUENCE [LARGE SCALE GENOMIC DNA]</scope>
</reference>
<feature type="region of interest" description="Disordered" evidence="3">
    <location>
        <begin position="1968"/>
        <end position="1993"/>
    </location>
</feature>
<feature type="compositionally biased region" description="Basic residues" evidence="3">
    <location>
        <begin position="2618"/>
        <end position="2628"/>
    </location>
</feature>
<proteinExistence type="predicted"/>
<evidence type="ECO:0000259" key="5">
    <source>
        <dbReference type="PROSITE" id="PS50106"/>
    </source>
</evidence>
<feature type="region of interest" description="Disordered" evidence="3">
    <location>
        <begin position="880"/>
        <end position="998"/>
    </location>
</feature>
<dbReference type="PANTHER" id="PTHR46900">
    <property type="entry name" value="TYROSINE-PROTEIN PHOSPHATASE NON-RECEPTOR TYPE 13"/>
    <property type="match status" value="1"/>
</dbReference>
<organism evidence="7 8">
    <name type="scientific">Trichogramma brassicae</name>
    <dbReference type="NCBI Taxonomy" id="86971"/>
    <lineage>
        <taxon>Eukaryota</taxon>
        <taxon>Metazoa</taxon>
        <taxon>Ecdysozoa</taxon>
        <taxon>Arthropoda</taxon>
        <taxon>Hexapoda</taxon>
        <taxon>Insecta</taxon>
        <taxon>Pterygota</taxon>
        <taxon>Neoptera</taxon>
        <taxon>Endopterygota</taxon>
        <taxon>Hymenoptera</taxon>
        <taxon>Apocrita</taxon>
        <taxon>Proctotrupomorpha</taxon>
        <taxon>Chalcidoidea</taxon>
        <taxon>Trichogrammatidae</taxon>
        <taxon>Trichogramma</taxon>
    </lineage>
</organism>
<dbReference type="InterPro" id="IPR019749">
    <property type="entry name" value="Band_41_domain"/>
</dbReference>
<feature type="compositionally biased region" description="Basic and acidic residues" evidence="3">
    <location>
        <begin position="2265"/>
        <end position="2284"/>
    </location>
</feature>
<dbReference type="SUPFAM" id="SSF47031">
    <property type="entry name" value="Second domain of FERM"/>
    <property type="match status" value="1"/>
</dbReference>
<feature type="compositionally biased region" description="Basic and acidic residues" evidence="3">
    <location>
        <begin position="2301"/>
        <end position="2313"/>
    </location>
</feature>
<dbReference type="InterPro" id="IPR000299">
    <property type="entry name" value="FERM_domain"/>
</dbReference>
<feature type="region of interest" description="Disordered" evidence="3">
    <location>
        <begin position="2164"/>
        <end position="2187"/>
    </location>
</feature>
<keyword evidence="1" id="KW-0677">Repeat</keyword>
<feature type="domain" description="KIND" evidence="6">
    <location>
        <begin position="85"/>
        <end position="272"/>
    </location>
</feature>
<evidence type="ECO:0000256" key="3">
    <source>
        <dbReference type="SAM" id="MobiDB-lite"/>
    </source>
</evidence>
<dbReference type="Gene3D" id="1.10.510.10">
    <property type="entry name" value="Transferase(Phosphotransferase) domain 1"/>
    <property type="match status" value="1"/>
</dbReference>
<evidence type="ECO:0000259" key="4">
    <source>
        <dbReference type="PROSITE" id="PS50057"/>
    </source>
</evidence>
<dbReference type="SMART" id="SM01196">
    <property type="entry name" value="FERM_C"/>
    <property type="match status" value="1"/>
</dbReference>
<feature type="compositionally biased region" description="Low complexity" evidence="3">
    <location>
        <begin position="2962"/>
        <end position="2979"/>
    </location>
</feature>
<feature type="compositionally biased region" description="Polar residues" evidence="3">
    <location>
        <begin position="939"/>
        <end position="961"/>
    </location>
</feature>
<evidence type="ECO:0000256" key="1">
    <source>
        <dbReference type="ARBA" id="ARBA00022737"/>
    </source>
</evidence>
<keyword evidence="8" id="KW-1185">Reference proteome</keyword>
<dbReference type="InterPro" id="IPR052074">
    <property type="entry name" value="NonRcpt_TyrProt_Phosphatase"/>
</dbReference>
<dbReference type="SUPFAM" id="SSF50729">
    <property type="entry name" value="PH domain-like"/>
    <property type="match status" value="1"/>
</dbReference>
<dbReference type="PROSITE" id="PS51377">
    <property type="entry name" value="KIND"/>
    <property type="match status" value="1"/>
</dbReference>
<name>A0A6H5IU16_9HYME</name>
<dbReference type="PROSITE" id="PS50106">
    <property type="entry name" value="PDZ"/>
    <property type="match status" value="1"/>
</dbReference>
<evidence type="ECO:0008006" key="9">
    <source>
        <dbReference type="Google" id="ProtNLM"/>
    </source>
</evidence>
<dbReference type="InterPro" id="IPR001478">
    <property type="entry name" value="PDZ"/>
</dbReference>
<sequence>MFQPQSSLATISIQLELDFTAATCNTYIYTWRQCSARSCRCLSVVSARHNTLLFARVQFKMRLSQFICVFRSMPMKTPGGAELEVVVGDVLALRGTGLAAAETWALLCQAAQALQDLFLSNGGVVGDSRAEPLVTPHTLELTAQGRVKLLQAAPDTARAYLPPEYRPGRIYSDTDSEKMWMYSLGRALLDTTPRATALTGTVSVSPSSALQSVLAAMTEPDPQRRASLMNLLDVSTIIITYINLCSAPPQRTRNSRERVRDRYEKITRISASLGLIKGCEHCRREPVSNARRVLAKISPSHCQCMSITARLYCCSNDSIYAAWSVDISVTRAIAKILSIEIALLRSSASYTRTNARVLRAYIMAGWLRVVPLWHIVEISSLRVSIVIVDHISGRIITRIAALYHTALKCDRCATDTYDSRARMFIDIHFYPSGVIRSAVYTVRETSKAQCSRVYFYLELHNLQMKHLRESEPSGLRAYSRHEIVSVYNANDGAFDEIMNRFARMRAYSRSNPLPRMIQHDCTIATSERNCARYYMLHCCCVNAYVYLHTNGLPRCTLSTGSSVRGRAGGLSRQAHVISEYCRTRLQSRPFTHTVTDMYREVVRSASYSARKRAAVARATRQQHQLQQQLQQQQAQPHPLSANAVPARQNPPGRHHHHHGGKANGNALFKAQSRNSRSQPNLLNLGPEGRCSAYGYVIDARNLHLRTNSQPEYCQLNRASIGATVPHHVRSTSNIAAMTASSASSVSASGLVASNNGGPNVGGGGDARNANNACSSSGYGFDPVYAMPVKPFLSTQDVRNANTNNNNNGNAARLFQRAEQQQQQQQQQLGITTAEQQQHHQQQLQRPQTIGNTARSGISQFNINEAASAAATAAVAQTRETEDLYATPSKPNSNLLQRQHSSPQFPLISRQDREGKKVWEFDKPTSNELASKSASLSASQNGNNSRTTAASQRQYQQTQPSSVAADEEQSPERQKQIESKASSPYSTPRGPPPPKPPRIITSLKKAQAAHATAAASAAATAAATAAVNAIGAQDVAVAKQQKPPRSWISKHMLYLQIRRCILEQQFVCPLAQLINLAGLALQAEFGDYSVNEHGCSDYFLLEHYVPESLILNSEEQKYRHPQLPDSGEALRKRLQQAHFERRGLDPSKAEEMFISHAQCLPDYGAHYYTATVDAKEFNKIIAKQKKCAETNSQQKSDDQPLQQIAENENIYELDKNSDYQIYGKIEFSNTGAREQYFQRSSYTDEQKIMLSRSPSSVMDDIYAAKKANESENDKSSNNNKNKAKTAKPKKGDSDVWLAVHSQGLKVFERGARLRERVEMSRFDWKDIQTLSYGKNYLIVHTKIGGKRFKFKLKMDHRKSFYAFKLTSLHHQFFLKLRSELTSLQGLVKDFGVPLIVEPNSPKPKMRPESAKTKITFADAEKQHKLEKPRLEEQQNKENENPFKEPDDIKLSNENHIDTFDDAESNINGNGVQVNKRLEPEGEARDTEDENDHTLTVNRNILSTNVSNGLKVLEHHEIDRIYNYIEDRMTNGQEKEDFIYSMPKKSSFSQSKTQMSDEKIENPEALYAAINKSGLPKKIEYTVPENEAWKVVEVQRLPHMSSNGNYNYNQSRNRNLSKMPQRLEVVKVENRSMYSTSMDKRRLNFNDDLELRSLQSDSASAKSTESPLPEAYVLNADIRATDEPFCIPDETMSNSLLARLDELSFAEERVLRTIKLQRGHGGSIGLQVTEGNDSGVYVQAVSVGGSADMAGNVNKDVSTERTATRVRFVVESPSTSTPDVDLMDDGITYKDFFEKKFAEAERSTVKLTEVTDDDVSDLENDSCDDKNFNENSEVLTDNKIEPKIQFQLGPKVEKSRYGELYVDAEKDSEQDISGTVDVRDEVDNILKLSLEIDDVPEEQIKPNEKVEENKSSIDCVDKSENKIYIHPSLYHLLNDDEDWEQYIDDTVDDVKSDDECDVKEIIDDLKCNETSSDIKNEQTNSSENPENSEIQSVLKEEQALSESIRRNVFLNTMLDDHNFFEKNSLTEKSANCEVIATHPKPAPNPFTTDEQNSEQLSDAILVTDEAVPSNNSKKITLKETGAPPNSQNKMETLPSGNKSVGEARSDMLNELLTNFESIKLKSVKNLVDNLPISSEETQKDTPPINSVTQKTDVAPDATEIFVPKTTTSLRSRSKKPAVATESRGTDPIPDVQSAIIDETLNSQRSDNDNKAMATVDCNDQSSESISIAPGSVKNFVMYYEIHSELSTVYKMEESAFSRRKHELAKEYKKLHQGSDKKSIKSGEKVKSKLPNLQLLPDKKKKNDKAAENTKSRSKVVDHVPTPCLKNVVANQPKSERKKSVQFDGECKVITPRKKDKKKDEEEGTFSTFIGGIRTRLKRNAPAKPEAKKAECSKGLKLDPCPAEAAAIICIQRAPTLPRREVEEVSKKALAARACFQLDLAHLLMQPPRASIVHIKAMPQLQCPLIVTATRRGVDTDSPLDSTTLTADEPVIRLKLDKPPHWDWQLTTTSDDLPVIQLLDREGKLLVETTGRCAQRARGSFRDGLKSHESFPQPTATAAAAASVLVKDESLKVVVPKSFQGNRNYEGFSTKYGSALCGFPTRKSHSDANVSSSSSSACTATRRKKIRKHHSSNTSDFDIRRSNSSGSTTKKEVAKRYSSVNGSRQQIFEDSPLEQVKDKVEEPLSGRWVAQPTRPNDDYTGQRVDFHFDGSINNARDNAIGPSISSDENAKRDELEIIKRFLCKKMSADMEYDKQYRRNLSTPAQTSDLAGIDEVDAPVTKPDEIYMGSARSSHETGARKNYKTRKIRSETNIGYHRELPEIQEFKVLSPSEKLIKKYSANGKKRKCYRKTRSDVMVNKHQSRSASSERDTPTNKNYPTRRIKSQDNFDRSWRDYKENYKQLRRDVDQVEMAEEGLTTKPRWKDRCEGRKCKICENLKSNIDSLKNPEVLDVQRVNESWLEELKSPSASDSSKSSASSSSTVKISDTVEMVNGSSSVDRVDAVAFVDRPAGVFYDYENKTNEDITKDYFRRVYELLRRRKEEAKTLAECEEDTCSSNNFEEDARVKKRRRRKKAADKSMEGCRQKPVIKSYSVVVDVDVVVCSCSRTSASAAAAAAAARVGVKINEARVESRISARAAVHVFENAVIDKSTRSNSSCILRRINVSFESSFLSEYFSARLAFMENIVQQFDMLPKIIGVCEYSIFRVLLDSNSARRVRVEFESSLQYSSTRVFSSTRHIFEYSPCFRFKYRNDNRAASAAAAAAAAAVAAERPGHTLGWRACMRPLTAEGFRLSCALNKNFGI</sequence>
<feature type="region of interest" description="Disordered" evidence="3">
    <location>
        <begin position="1266"/>
        <end position="1288"/>
    </location>
</feature>
<accession>A0A6H5IU16</accession>
<dbReference type="OrthoDB" id="123971at2759"/>
<evidence type="ECO:0000256" key="2">
    <source>
        <dbReference type="SAM" id="Coils"/>
    </source>
</evidence>
<feature type="compositionally biased region" description="Basic and acidic residues" evidence="3">
    <location>
        <begin position="1417"/>
        <end position="1448"/>
    </location>
</feature>
<keyword evidence="2" id="KW-0175">Coiled coil</keyword>
<dbReference type="Gene3D" id="1.20.80.10">
    <property type="match status" value="1"/>
</dbReference>
<dbReference type="GO" id="GO:0071944">
    <property type="term" value="C:cell periphery"/>
    <property type="evidence" value="ECO:0007669"/>
    <property type="project" value="UniProtKB-ARBA"/>
</dbReference>
<dbReference type="GO" id="GO:0009887">
    <property type="term" value="P:animal organ morphogenesis"/>
    <property type="evidence" value="ECO:0007669"/>
    <property type="project" value="UniProtKB-ARBA"/>
</dbReference>
<protein>
    <recommendedName>
        <fullName evidence="9">FERM domain-containing protein</fullName>
    </recommendedName>
</protein>
<dbReference type="SMART" id="SM00295">
    <property type="entry name" value="B41"/>
    <property type="match status" value="1"/>
</dbReference>
<dbReference type="Proteomes" id="UP000479190">
    <property type="component" value="Unassembled WGS sequence"/>
</dbReference>
<dbReference type="PROSITE" id="PS50057">
    <property type="entry name" value="FERM_3"/>
    <property type="match status" value="1"/>
</dbReference>
<dbReference type="InterPro" id="IPR011993">
    <property type="entry name" value="PH-like_dom_sf"/>
</dbReference>
<feature type="region of interest" description="Disordered" evidence="3">
    <location>
        <begin position="2265"/>
        <end position="2313"/>
    </location>
</feature>
<feature type="region of interest" description="Disordered" evidence="3">
    <location>
        <begin position="1416"/>
        <end position="1448"/>
    </location>
</feature>
<evidence type="ECO:0000313" key="7">
    <source>
        <dbReference type="EMBL" id="CAB0038251.1"/>
    </source>
</evidence>
<feature type="compositionally biased region" description="Polar residues" evidence="3">
    <location>
        <begin position="2081"/>
        <end position="2096"/>
    </location>
</feature>
<dbReference type="Pfam" id="PF09380">
    <property type="entry name" value="FERM_C"/>
    <property type="match status" value="1"/>
</dbReference>
<feature type="compositionally biased region" description="Low complexity" evidence="3">
    <location>
        <begin position="928"/>
        <end position="938"/>
    </location>
</feature>
<dbReference type="InterPro" id="IPR011019">
    <property type="entry name" value="KIND_dom"/>
</dbReference>
<feature type="compositionally biased region" description="Polar residues" evidence="3">
    <location>
        <begin position="888"/>
        <end position="903"/>
    </location>
</feature>
<feature type="region of interest" description="Disordered" evidence="3">
    <location>
        <begin position="2600"/>
        <end position="2655"/>
    </location>
</feature>
<feature type="region of interest" description="Disordered" evidence="3">
    <location>
        <begin position="2960"/>
        <end position="2979"/>
    </location>
</feature>
<dbReference type="InterPro" id="IPR018980">
    <property type="entry name" value="FERM_PH-like_C"/>
</dbReference>